<dbReference type="Gene3D" id="3.40.225.10">
    <property type="entry name" value="Class II aldolase/adducin N-terminal domain"/>
    <property type="match status" value="1"/>
</dbReference>
<dbReference type="AlphaFoldDB" id="A0ABD5P9B4"/>
<protein>
    <submittedName>
        <fullName evidence="3">Bifunctional hydroxymethylpyrimidine kinase/phosphomethylpyrimidine kinase</fullName>
        <ecNumber evidence="3">2.7.1.49</ecNumber>
        <ecNumber evidence="3">2.7.4.7</ecNumber>
    </submittedName>
</protein>
<dbReference type="EC" id="2.7.4.7" evidence="3"/>
<keyword evidence="3" id="KW-0808">Transferase</keyword>
<comment type="caution">
    <text evidence="3">The sequence shown here is derived from an EMBL/GenBank/DDBJ whole genome shotgun (WGS) entry which is preliminary data.</text>
</comment>
<proteinExistence type="predicted"/>
<dbReference type="GO" id="GO:0008972">
    <property type="term" value="F:phosphomethylpyrimidine kinase activity"/>
    <property type="evidence" value="ECO:0007669"/>
    <property type="project" value="UniProtKB-EC"/>
</dbReference>
<name>A0ABD5P9B4_9EURY</name>
<dbReference type="InterPro" id="IPR004399">
    <property type="entry name" value="HMP/HMP-P_kinase_dom"/>
</dbReference>
<feature type="compositionally biased region" description="Basic and acidic residues" evidence="1">
    <location>
        <begin position="1"/>
        <end position="11"/>
    </location>
</feature>
<dbReference type="GO" id="GO:0009228">
    <property type="term" value="P:thiamine biosynthetic process"/>
    <property type="evidence" value="ECO:0007669"/>
    <property type="project" value="UniProtKB-ARBA"/>
</dbReference>
<dbReference type="NCBIfam" id="TIGR00097">
    <property type="entry name" value="HMP-P_kinase"/>
    <property type="match status" value="1"/>
</dbReference>
<dbReference type="InterPro" id="IPR029056">
    <property type="entry name" value="Ribokinase-like"/>
</dbReference>
<dbReference type="PANTHER" id="PTHR20858">
    <property type="entry name" value="PHOSPHOMETHYLPYRIMIDINE KINASE"/>
    <property type="match status" value="1"/>
</dbReference>
<dbReference type="InterPro" id="IPR036409">
    <property type="entry name" value="Aldolase_II/adducin_N_sf"/>
</dbReference>
<organism evidence="3 4">
    <name type="scientific">Halobium salinum</name>
    <dbReference type="NCBI Taxonomy" id="1364940"/>
    <lineage>
        <taxon>Archaea</taxon>
        <taxon>Methanobacteriati</taxon>
        <taxon>Methanobacteriota</taxon>
        <taxon>Stenosarchaea group</taxon>
        <taxon>Halobacteria</taxon>
        <taxon>Halobacteriales</taxon>
        <taxon>Haloferacaceae</taxon>
        <taxon>Halobium</taxon>
    </lineage>
</organism>
<dbReference type="EC" id="2.7.1.49" evidence="3"/>
<evidence type="ECO:0000313" key="4">
    <source>
        <dbReference type="Proteomes" id="UP001595921"/>
    </source>
</evidence>
<sequence length="519" mass="53312">MGKTSRDDAGRRPSQVHESSTDVASPPPSVSPVDRAPIALTVAGSDSGGGAGVGADLKTMEALDTFGTSAVTAVTAQNTTGVSAVTPVPHETVREQVAAVAEDLPVAAAKTGMLVDGETVRAVTDAFREWGVGRDAPLVVDPVVLAESGDRLLEPGGVDALRERLLPEATLVTPNRPEANLLVGRPVTDTTDAAAAARALRNLGADAALVTGGHVDGAGAGDDTEDGDSDGADRVERVGNDEPVSAVVDVLATADGVRRFRRPRVDTDATHGSGCTLSAAITARLARGDDLETAVETGARFVDRAVRFARADLGAGAGPVNHAATLRSRAGVAGALAAVDDAVRSFERTPAAARLVPEVGLQFAVAPPCALDPEEVAAVDGRLHRVGGGDGRADPSTVAVRATGSARLGASDHLARLLLGVREADPTVRAVCNVRRDEETVDAVEERFETVRVDRREEPSHAPGTMDWVAATALAGRGRAPAAIVGDGDHGKEPMVRLLGREPSKLRERAVGVARALDD</sequence>
<accession>A0ABD5P9B4</accession>
<gene>
    <name evidence="3" type="primary">thiD</name>
    <name evidence="3" type="ORF">ACFO0N_05285</name>
</gene>
<dbReference type="SUPFAM" id="SSF53613">
    <property type="entry name" value="Ribokinase-like"/>
    <property type="match status" value="1"/>
</dbReference>
<dbReference type="InterPro" id="IPR013749">
    <property type="entry name" value="PM/HMP-P_kinase-1"/>
</dbReference>
<dbReference type="PANTHER" id="PTHR20858:SF17">
    <property type="entry name" value="HYDROXYMETHYLPYRIMIDINE_PHOSPHOMETHYLPYRIMIDINE KINASE THI20-RELATED"/>
    <property type="match status" value="1"/>
</dbReference>
<dbReference type="GO" id="GO:0008902">
    <property type="term" value="F:hydroxymethylpyrimidine kinase activity"/>
    <property type="evidence" value="ECO:0007669"/>
    <property type="project" value="UniProtKB-EC"/>
</dbReference>
<keyword evidence="3" id="KW-0418">Kinase</keyword>
<evidence type="ECO:0000313" key="3">
    <source>
        <dbReference type="EMBL" id="MFC4357361.1"/>
    </source>
</evidence>
<dbReference type="SUPFAM" id="SSF53639">
    <property type="entry name" value="AraD/HMP-PK domain-like"/>
    <property type="match status" value="1"/>
</dbReference>
<dbReference type="Gene3D" id="3.40.1190.20">
    <property type="match status" value="1"/>
</dbReference>
<dbReference type="InterPro" id="IPR001763">
    <property type="entry name" value="Rhodanese-like_dom"/>
</dbReference>
<evidence type="ECO:0000256" key="1">
    <source>
        <dbReference type="SAM" id="MobiDB-lite"/>
    </source>
</evidence>
<feature type="region of interest" description="Disordered" evidence="1">
    <location>
        <begin position="214"/>
        <end position="238"/>
    </location>
</feature>
<dbReference type="InterPro" id="IPR019293">
    <property type="entry name" value="ThiN"/>
</dbReference>
<dbReference type="Proteomes" id="UP001595921">
    <property type="component" value="Unassembled WGS sequence"/>
</dbReference>
<dbReference type="RefSeq" id="WP_267622341.1">
    <property type="nucleotide sequence ID" value="NZ_JAODIW010000006.1"/>
</dbReference>
<dbReference type="Pfam" id="PF08543">
    <property type="entry name" value="Phos_pyr_kin"/>
    <property type="match status" value="1"/>
</dbReference>
<keyword evidence="4" id="KW-1185">Reference proteome</keyword>
<dbReference type="Pfam" id="PF10120">
    <property type="entry name" value="ThiN"/>
    <property type="match status" value="1"/>
</dbReference>
<feature type="domain" description="Rhodanese" evidence="2">
    <location>
        <begin position="193"/>
        <end position="226"/>
    </location>
</feature>
<dbReference type="PROSITE" id="PS50206">
    <property type="entry name" value="RHODANESE_3"/>
    <property type="match status" value="1"/>
</dbReference>
<feature type="region of interest" description="Disordered" evidence="1">
    <location>
        <begin position="1"/>
        <end position="36"/>
    </location>
</feature>
<dbReference type="EMBL" id="JBHSDS010000003">
    <property type="protein sequence ID" value="MFC4357361.1"/>
    <property type="molecule type" value="Genomic_DNA"/>
</dbReference>
<evidence type="ECO:0000259" key="2">
    <source>
        <dbReference type="PROSITE" id="PS50206"/>
    </source>
</evidence>
<dbReference type="CDD" id="cd01169">
    <property type="entry name" value="HMPP_kinase"/>
    <property type="match status" value="1"/>
</dbReference>
<reference evidence="3 4" key="1">
    <citation type="journal article" date="2019" name="Int. J. Syst. Evol. Microbiol.">
        <title>The Global Catalogue of Microorganisms (GCM) 10K type strain sequencing project: providing services to taxonomists for standard genome sequencing and annotation.</title>
        <authorList>
            <consortium name="The Broad Institute Genomics Platform"/>
            <consortium name="The Broad Institute Genome Sequencing Center for Infectious Disease"/>
            <person name="Wu L."/>
            <person name="Ma J."/>
        </authorList>
    </citation>
    <scope>NUCLEOTIDE SEQUENCE [LARGE SCALE GENOMIC DNA]</scope>
    <source>
        <strain evidence="3 4">CGMCC 1.12553</strain>
    </source>
</reference>